<dbReference type="AlphaFoldDB" id="A0A9D3AY48"/>
<dbReference type="Proteomes" id="UP000798488">
    <property type="component" value="Unassembled WGS sequence"/>
</dbReference>
<evidence type="ECO:0000256" key="3">
    <source>
        <dbReference type="RuleBase" id="RU000363"/>
    </source>
</evidence>
<comment type="similarity">
    <text evidence="1 3">Belongs to the short-chain dehydrogenases/reductases (SDR) family.</text>
</comment>
<dbReference type="PROSITE" id="PS00061">
    <property type="entry name" value="ADH_SHORT"/>
    <property type="match status" value="1"/>
</dbReference>
<reference evidence="5" key="1">
    <citation type="submission" date="2016-02" db="EMBL/GenBank/DDBJ databases">
        <title>Draft Genome Sequence of Sporotomaculum syntrophicum Strain FB, a Syntrophic Benzoate Degrader.</title>
        <authorList>
            <person name="Nobu M.K."/>
            <person name="Narihiro T."/>
            <person name="Qiu Y.-L."/>
            <person name="Ohashi A."/>
            <person name="Liu W.-T."/>
            <person name="Yuji S."/>
        </authorList>
    </citation>
    <scope>NUCLEOTIDE SEQUENCE</scope>
    <source>
        <strain evidence="5">FB</strain>
    </source>
</reference>
<dbReference type="GO" id="GO:0048038">
    <property type="term" value="F:quinone binding"/>
    <property type="evidence" value="ECO:0007669"/>
    <property type="project" value="TreeGrafter"/>
</dbReference>
<dbReference type="SMART" id="SM00822">
    <property type="entry name" value="PKS_KR"/>
    <property type="match status" value="1"/>
</dbReference>
<organism evidence="5 6">
    <name type="scientific">Sporotomaculum syntrophicum</name>
    <dbReference type="NCBI Taxonomy" id="182264"/>
    <lineage>
        <taxon>Bacteria</taxon>
        <taxon>Bacillati</taxon>
        <taxon>Bacillota</taxon>
        <taxon>Clostridia</taxon>
        <taxon>Eubacteriales</taxon>
        <taxon>Desulfallaceae</taxon>
        <taxon>Sporotomaculum</taxon>
    </lineage>
</organism>
<keyword evidence="2 5" id="KW-0560">Oxidoreductase</keyword>
<evidence type="ECO:0000256" key="1">
    <source>
        <dbReference type="ARBA" id="ARBA00006484"/>
    </source>
</evidence>
<gene>
    <name evidence="5" type="primary">fabG_3</name>
    <name evidence="5" type="ORF">SPSYN_01820</name>
</gene>
<dbReference type="InterPro" id="IPR020904">
    <property type="entry name" value="Sc_DH/Rdtase_CS"/>
</dbReference>
<dbReference type="GO" id="GO:0008206">
    <property type="term" value="P:bile acid metabolic process"/>
    <property type="evidence" value="ECO:0007669"/>
    <property type="project" value="UniProtKB-ARBA"/>
</dbReference>
<dbReference type="InterPro" id="IPR057326">
    <property type="entry name" value="KR_dom"/>
</dbReference>
<dbReference type="SUPFAM" id="SSF51735">
    <property type="entry name" value="NAD(P)-binding Rossmann-fold domains"/>
    <property type="match status" value="1"/>
</dbReference>
<protein>
    <submittedName>
        <fullName evidence="5">3-oxoacyl-(Acyl-carrier-protein) reductase FabG</fullName>
        <ecNumber evidence="5">1.1.1.100</ecNumber>
    </submittedName>
</protein>
<keyword evidence="6" id="KW-1185">Reference proteome</keyword>
<dbReference type="PANTHER" id="PTHR42760:SF133">
    <property type="entry name" value="3-OXOACYL-[ACYL-CARRIER-PROTEIN] REDUCTASE"/>
    <property type="match status" value="1"/>
</dbReference>
<comment type="caution">
    <text evidence="5">The sequence shown here is derived from an EMBL/GenBank/DDBJ whole genome shotgun (WGS) entry which is preliminary data.</text>
</comment>
<dbReference type="GO" id="GO:0004316">
    <property type="term" value="F:3-oxoacyl-[acyl-carrier-protein] reductase (NADPH) activity"/>
    <property type="evidence" value="ECO:0007669"/>
    <property type="project" value="UniProtKB-EC"/>
</dbReference>
<evidence type="ECO:0000256" key="2">
    <source>
        <dbReference type="ARBA" id="ARBA00023002"/>
    </source>
</evidence>
<dbReference type="InterPro" id="IPR002347">
    <property type="entry name" value="SDR_fam"/>
</dbReference>
<evidence type="ECO:0000259" key="4">
    <source>
        <dbReference type="SMART" id="SM00822"/>
    </source>
</evidence>
<dbReference type="Pfam" id="PF00106">
    <property type="entry name" value="adh_short"/>
    <property type="match status" value="1"/>
</dbReference>
<dbReference type="PANTHER" id="PTHR42760">
    <property type="entry name" value="SHORT-CHAIN DEHYDROGENASES/REDUCTASES FAMILY MEMBER"/>
    <property type="match status" value="1"/>
</dbReference>
<feature type="domain" description="Ketoreductase" evidence="4">
    <location>
        <begin position="8"/>
        <end position="203"/>
    </location>
</feature>
<dbReference type="EMBL" id="LSRS01000003">
    <property type="protein sequence ID" value="KAF1085677.1"/>
    <property type="molecule type" value="Genomic_DNA"/>
</dbReference>
<dbReference type="PRINTS" id="PR00080">
    <property type="entry name" value="SDRFAMILY"/>
</dbReference>
<evidence type="ECO:0000313" key="5">
    <source>
        <dbReference type="EMBL" id="KAF1085677.1"/>
    </source>
</evidence>
<dbReference type="InterPro" id="IPR036291">
    <property type="entry name" value="NAD(P)-bd_dom_sf"/>
</dbReference>
<proteinExistence type="inferred from homology"/>
<dbReference type="FunFam" id="3.40.50.720:FF:000084">
    <property type="entry name" value="Short-chain dehydrogenase reductase"/>
    <property type="match status" value="1"/>
</dbReference>
<dbReference type="GO" id="GO:0006633">
    <property type="term" value="P:fatty acid biosynthetic process"/>
    <property type="evidence" value="ECO:0007669"/>
    <property type="project" value="TreeGrafter"/>
</dbReference>
<sequence length="274" mass="29327">MELMLKDKNCIITGSGRGIGRATALLFAKEGGRVVVSDLDAGPANEVVEEIKSCGGQAVACIGDVTDRAFPDRLIKTTVAAFGPSIDVIVNNAGYIWDAVIHKMSDEQWEAMLNIHLTAPFRVIRAAAPYIREAAKKDKEAGRLITRKIINIASTAGLDGSAGQTNYSSAKAALVGFTKSLAKEWGPLNVCVNTVAFGFIETRLTQVKEKNDLIELDGKKVSVGIPENRRDMLKPMIPLRRFGTPEEGAGAVLLMASPLSDYITGEVLRVAGGK</sequence>
<dbReference type="Gene3D" id="3.40.50.720">
    <property type="entry name" value="NAD(P)-binding Rossmann-like Domain"/>
    <property type="match status" value="1"/>
</dbReference>
<evidence type="ECO:0000313" key="6">
    <source>
        <dbReference type="Proteomes" id="UP000798488"/>
    </source>
</evidence>
<dbReference type="PRINTS" id="PR00081">
    <property type="entry name" value="GDHRDH"/>
</dbReference>
<name>A0A9D3AY48_9FIRM</name>
<dbReference type="EC" id="1.1.1.100" evidence="5"/>
<accession>A0A9D3AY48</accession>